<proteinExistence type="predicted"/>
<keyword evidence="4" id="KW-1185">Reference proteome</keyword>
<keyword evidence="1" id="KW-1133">Transmembrane helix</keyword>
<accession>A0AAN8XNF4</accession>
<dbReference type="Proteomes" id="UP001359485">
    <property type="component" value="Unassembled WGS sequence"/>
</dbReference>
<feature type="transmembrane region" description="Helical" evidence="1">
    <location>
        <begin position="53"/>
        <end position="71"/>
    </location>
</feature>
<dbReference type="EMBL" id="JAWJWE010000001">
    <property type="protein sequence ID" value="KAK6644393.1"/>
    <property type="molecule type" value="Genomic_DNA"/>
</dbReference>
<sequence>MVCKGPCLLNMKSGMVDGMLVGMLLGAAYGAYQVYRSDEPANTQKAAIDIADWSVHVAVVCALVGALLALARGV</sequence>
<keyword evidence="1" id="KW-0472">Membrane</keyword>
<comment type="caution">
    <text evidence="3">The sequence shown here is derived from an EMBL/GenBank/DDBJ whole genome shotgun (WGS) entry which is preliminary data.</text>
</comment>
<protein>
    <submittedName>
        <fullName evidence="3">Uncharacterized protein</fullName>
    </submittedName>
</protein>
<evidence type="ECO:0000256" key="1">
    <source>
        <dbReference type="SAM" id="Phobius"/>
    </source>
</evidence>
<evidence type="ECO:0000313" key="3">
    <source>
        <dbReference type="EMBL" id="KAK6644393.1"/>
    </source>
</evidence>
<dbReference type="AlphaFoldDB" id="A0AAN8XNF4"/>
<dbReference type="Proteomes" id="UP001372834">
    <property type="component" value="Unassembled WGS sequence"/>
</dbReference>
<feature type="transmembrane region" description="Helical" evidence="1">
    <location>
        <begin position="14"/>
        <end position="33"/>
    </location>
</feature>
<dbReference type="EMBL" id="JAWJWF010000051">
    <property type="protein sequence ID" value="KAK6617562.1"/>
    <property type="molecule type" value="Genomic_DNA"/>
</dbReference>
<keyword evidence="1" id="KW-0812">Transmembrane</keyword>
<name>A0AAN8XNF4_POLSC</name>
<evidence type="ECO:0000313" key="2">
    <source>
        <dbReference type="EMBL" id="KAK6617562.1"/>
    </source>
</evidence>
<evidence type="ECO:0000313" key="5">
    <source>
        <dbReference type="Proteomes" id="UP001372834"/>
    </source>
</evidence>
<gene>
    <name evidence="3" type="ORF">RUM43_000660</name>
    <name evidence="2" type="ORF">RUM44_005150</name>
</gene>
<evidence type="ECO:0000313" key="4">
    <source>
        <dbReference type="Proteomes" id="UP001359485"/>
    </source>
</evidence>
<organism evidence="3 5">
    <name type="scientific">Polyplax serrata</name>
    <name type="common">Common mouse louse</name>
    <dbReference type="NCBI Taxonomy" id="468196"/>
    <lineage>
        <taxon>Eukaryota</taxon>
        <taxon>Metazoa</taxon>
        <taxon>Ecdysozoa</taxon>
        <taxon>Arthropoda</taxon>
        <taxon>Hexapoda</taxon>
        <taxon>Insecta</taxon>
        <taxon>Pterygota</taxon>
        <taxon>Neoptera</taxon>
        <taxon>Paraneoptera</taxon>
        <taxon>Psocodea</taxon>
        <taxon>Troctomorpha</taxon>
        <taxon>Phthiraptera</taxon>
        <taxon>Anoplura</taxon>
        <taxon>Polyplacidae</taxon>
        <taxon>Polyplax</taxon>
    </lineage>
</organism>
<reference evidence="3 5" key="1">
    <citation type="submission" date="2023-10" db="EMBL/GenBank/DDBJ databases">
        <title>Genomes of two closely related lineages of the louse Polyplax serrata with different host specificities.</title>
        <authorList>
            <person name="Martinu J."/>
            <person name="Tarabai H."/>
            <person name="Stefka J."/>
            <person name="Hypsa V."/>
        </authorList>
    </citation>
    <scope>NUCLEOTIDE SEQUENCE [LARGE SCALE GENOMIC DNA]</scope>
    <source>
        <strain evidence="2">98ZLc_SE</strain>
        <strain evidence="3">HR10_N</strain>
    </source>
</reference>